<reference evidence="3 4" key="1">
    <citation type="submission" date="2014-11" db="EMBL/GenBank/DDBJ databases">
        <authorList>
            <person name="Zhu J."/>
            <person name="Qi W."/>
            <person name="Song R."/>
        </authorList>
    </citation>
    <scope>NUCLEOTIDE SEQUENCE [LARGE SCALE GENOMIC DNA]</scope>
</reference>
<evidence type="ECO:0000256" key="2">
    <source>
        <dbReference type="SAM" id="MobiDB-lite"/>
    </source>
</evidence>
<feature type="region of interest" description="Disordered" evidence="2">
    <location>
        <begin position="68"/>
        <end position="103"/>
    </location>
</feature>
<gene>
    <name evidence="3" type="ORF">Vbra_15982</name>
</gene>
<accession>A0A0G4FQL6</accession>
<evidence type="ECO:0000313" key="3">
    <source>
        <dbReference type="EMBL" id="CEM16734.1"/>
    </source>
</evidence>
<proteinExistence type="predicted"/>
<sequence length="434" mass="50252">MPGGLRRQAHLRLALAYEAMGWPDVAYKHLPKVCEMDPTRRSKHQEDLDRLLRHKHYLSPLAAQLPALTNTHPHQSPPHRQDDTQTKHAQLHGHQQQPERDPRIMELERQVAHLKRTNSALQQSMSRVRIATRNTTTGKSSPFVALAAYEDAEREAQRLREEKHDTKDALRRAEKLRKRRDELKKKLDEVKKKLDEVKKKLDEAKSEGEREKKKSAIYLTNLAKLDVRHTNVLADRQVQFKCLRKNKMLRSVQTLVASKAQLQQDLADEKAIHEDLYAAVRQQYSAYVKDAEKEIWRTRDALMATEEYQRLMAGLEKNEDGPEFVDYHEMVLAHLLSVSGGSRVQLGVEIEAERFKREMAELEGRVYRDALYSKGVELSAEAEAKLRQVEESVLDVTWGAETIIDYLIIETVVHRADLLNKKLKKRKCSLHLDT</sequence>
<dbReference type="Proteomes" id="UP000041254">
    <property type="component" value="Unassembled WGS sequence"/>
</dbReference>
<keyword evidence="1" id="KW-0175">Coiled coil</keyword>
<protein>
    <submittedName>
        <fullName evidence="3">Uncharacterized protein</fullName>
    </submittedName>
</protein>
<keyword evidence="4" id="KW-1185">Reference proteome</keyword>
<dbReference type="VEuPathDB" id="CryptoDB:Vbra_15982"/>
<evidence type="ECO:0000313" key="4">
    <source>
        <dbReference type="Proteomes" id="UP000041254"/>
    </source>
</evidence>
<feature type="coiled-coil region" evidence="1">
    <location>
        <begin position="149"/>
        <end position="214"/>
    </location>
</feature>
<name>A0A0G4FQL6_VITBC</name>
<dbReference type="InParanoid" id="A0A0G4FQL6"/>
<organism evidence="3 4">
    <name type="scientific">Vitrella brassicaformis (strain CCMP3155)</name>
    <dbReference type="NCBI Taxonomy" id="1169540"/>
    <lineage>
        <taxon>Eukaryota</taxon>
        <taxon>Sar</taxon>
        <taxon>Alveolata</taxon>
        <taxon>Colpodellida</taxon>
        <taxon>Vitrellaceae</taxon>
        <taxon>Vitrella</taxon>
    </lineage>
</organism>
<dbReference type="EMBL" id="CDMY01000482">
    <property type="protein sequence ID" value="CEM16734.1"/>
    <property type="molecule type" value="Genomic_DNA"/>
</dbReference>
<evidence type="ECO:0000256" key="1">
    <source>
        <dbReference type="SAM" id="Coils"/>
    </source>
</evidence>
<dbReference type="AlphaFoldDB" id="A0A0G4FQL6"/>